<evidence type="ECO:0000313" key="2">
    <source>
        <dbReference type="EMBL" id="CAI9164002.1"/>
    </source>
</evidence>
<keyword evidence="3" id="KW-1185">Reference proteome</keyword>
<evidence type="ECO:0000313" key="3">
    <source>
        <dbReference type="Proteomes" id="UP001176941"/>
    </source>
</evidence>
<gene>
    <name evidence="2" type="ORF">MRATA1EN1_LOCUS12964</name>
</gene>
<sequence length="163" mass="17561">MTAGIPTIEAGLMAVPKTESFVSLQNGFQVLPQSTLPSGHSSEGILRGSCLSERAPNPLIYPTAQKWSEVFYCNDWRADTAHDRALTAAEHGGSPAARGLVRAHRRHARHTLGQGGSGLHAEERHGGHPHTDSPQTPNTETVQSPQGCTHVNQPFKTTFSTHE</sequence>
<reference evidence="2" key="1">
    <citation type="submission" date="2023-04" db="EMBL/GenBank/DDBJ databases">
        <authorList>
            <consortium name="ELIXIR-Norway"/>
        </authorList>
    </citation>
    <scope>NUCLEOTIDE SEQUENCE [LARGE SCALE GENOMIC DNA]</scope>
</reference>
<dbReference type="EMBL" id="OX459958">
    <property type="protein sequence ID" value="CAI9164002.1"/>
    <property type="molecule type" value="Genomic_DNA"/>
</dbReference>
<feature type="region of interest" description="Disordered" evidence="1">
    <location>
        <begin position="104"/>
        <end position="163"/>
    </location>
</feature>
<organism evidence="2 3">
    <name type="scientific">Rangifer tarandus platyrhynchus</name>
    <name type="common">Svalbard reindeer</name>
    <dbReference type="NCBI Taxonomy" id="3082113"/>
    <lineage>
        <taxon>Eukaryota</taxon>
        <taxon>Metazoa</taxon>
        <taxon>Chordata</taxon>
        <taxon>Craniata</taxon>
        <taxon>Vertebrata</taxon>
        <taxon>Euteleostomi</taxon>
        <taxon>Mammalia</taxon>
        <taxon>Eutheria</taxon>
        <taxon>Laurasiatheria</taxon>
        <taxon>Artiodactyla</taxon>
        <taxon>Ruminantia</taxon>
        <taxon>Pecora</taxon>
        <taxon>Cervidae</taxon>
        <taxon>Odocoileinae</taxon>
        <taxon>Rangifer</taxon>
    </lineage>
</organism>
<feature type="compositionally biased region" description="Basic and acidic residues" evidence="1">
    <location>
        <begin position="120"/>
        <end position="131"/>
    </location>
</feature>
<evidence type="ECO:0000256" key="1">
    <source>
        <dbReference type="SAM" id="MobiDB-lite"/>
    </source>
</evidence>
<feature type="compositionally biased region" description="Polar residues" evidence="1">
    <location>
        <begin position="132"/>
        <end position="163"/>
    </location>
</feature>
<proteinExistence type="predicted"/>
<dbReference type="Proteomes" id="UP001176941">
    <property type="component" value="Chromosome 22"/>
</dbReference>
<accession>A0ABN8YR05</accession>
<protein>
    <submittedName>
        <fullName evidence="2">Uncharacterized protein</fullName>
    </submittedName>
</protein>
<name>A0ABN8YR05_RANTA</name>